<gene>
    <name evidence="11" type="ORF">DFJ64_0400</name>
</gene>
<dbReference type="PANTHER" id="PTHR20842">
    <property type="entry name" value="PROTEASE S51 ALPHA-ASPARTYL DIPEPTIDASE"/>
    <property type="match status" value="1"/>
</dbReference>
<reference evidence="11 12" key="1">
    <citation type="submission" date="2018-08" db="EMBL/GenBank/DDBJ databases">
        <title>Sequencing the genomes of 1000 actinobacteria strains.</title>
        <authorList>
            <person name="Klenk H.-P."/>
        </authorList>
    </citation>
    <scope>NUCLEOTIDE SEQUENCE [LARGE SCALE GENOMIC DNA]</scope>
    <source>
        <strain evidence="11 12">DSM 22891</strain>
    </source>
</reference>
<comment type="catalytic activity">
    <reaction evidence="8">
        <text>Dipeptidase E catalyzes the hydrolysis of dipeptides Asp-|-Xaa. It does not act on peptides with N-terminal Glu, Asn or Gln, nor does it cleave isoaspartyl peptides.</text>
        <dbReference type="EC" id="3.4.13.21"/>
    </reaction>
</comment>
<dbReference type="PANTHER" id="PTHR20842:SF0">
    <property type="entry name" value="ALPHA-ASPARTYL DIPEPTIDASE"/>
    <property type="match status" value="1"/>
</dbReference>
<evidence type="ECO:0000256" key="1">
    <source>
        <dbReference type="ARBA" id="ARBA00004496"/>
    </source>
</evidence>
<dbReference type="GO" id="GO:0008236">
    <property type="term" value="F:serine-type peptidase activity"/>
    <property type="evidence" value="ECO:0007669"/>
    <property type="project" value="UniProtKB-KW"/>
</dbReference>
<comment type="similarity">
    <text evidence="2">Belongs to the peptidase S51 family.</text>
</comment>
<dbReference type="OrthoDB" id="3373764at2"/>
<evidence type="ECO:0000313" key="11">
    <source>
        <dbReference type="EMBL" id="REF35031.1"/>
    </source>
</evidence>
<keyword evidence="6" id="KW-0720">Serine protease</keyword>
<dbReference type="GO" id="GO:0005737">
    <property type="term" value="C:cytoplasm"/>
    <property type="evidence" value="ECO:0007669"/>
    <property type="project" value="UniProtKB-SubCell"/>
</dbReference>
<evidence type="ECO:0000256" key="3">
    <source>
        <dbReference type="ARBA" id="ARBA00022490"/>
    </source>
</evidence>
<dbReference type="GO" id="GO:0006508">
    <property type="term" value="P:proteolysis"/>
    <property type="evidence" value="ECO:0007669"/>
    <property type="project" value="UniProtKB-KW"/>
</dbReference>
<dbReference type="Gene3D" id="3.40.50.880">
    <property type="match status" value="1"/>
</dbReference>
<evidence type="ECO:0000313" key="12">
    <source>
        <dbReference type="Proteomes" id="UP000256485"/>
    </source>
</evidence>
<protein>
    <recommendedName>
        <fullName evidence="9">dipeptidase E</fullName>
        <ecNumber evidence="9">3.4.13.21</ecNumber>
    </recommendedName>
    <alternativeName>
        <fullName evidence="10">Asp-specific dipeptidase</fullName>
    </alternativeName>
</protein>
<dbReference type="SUPFAM" id="SSF52317">
    <property type="entry name" value="Class I glutamine amidotransferase-like"/>
    <property type="match status" value="1"/>
</dbReference>
<dbReference type="GO" id="GO:0016805">
    <property type="term" value="F:dipeptidase activity"/>
    <property type="evidence" value="ECO:0007669"/>
    <property type="project" value="UniProtKB-KW"/>
</dbReference>
<dbReference type="EC" id="3.4.13.21" evidence="9"/>
<dbReference type="InterPro" id="IPR005320">
    <property type="entry name" value="Peptidase_S51"/>
</dbReference>
<dbReference type="CDD" id="cd03146">
    <property type="entry name" value="GAT1_Peptidase_E"/>
    <property type="match status" value="1"/>
</dbReference>
<evidence type="ECO:0000256" key="6">
    <source>
        <dbReference type="ARBA" id="ARBA00022825"/>
    </source>
</evidence>
<evidence type="ECO:0000256" key="8">
    <source>
        <dbReference type="ARBA" id="ARBA00050239"/>
    </source>
</evidence>
<evidence type="ECO:0000256" key="2">
    <source>
        <dbReference type="ARBA" id="ARBA00006534"/>
    </source>
</evidence>
<dbReference type="EMBL" id="QTUC01000001">
    <property type="protein sequence ID" value="REF35031.1"/>
    <property type="molecule type" value="Genomic_DNA"/>
</dbReference>
<evidence type="ECO:0000256" key="9">
    <source>
        <dbReference type="ARBA" id="ARBA00066675"/>
    </source>
</evidence>
<dbReference type="Proteomes" id="UP000256485">
    <property type="component" value="Unassembled WGS sequence"/>
</dbReference>
<dbReference type="Pfam" id="PF03575">
    <property type="entry name" value="Peptidase_S51"/>
    <property type="match status" value="1"/>
</dbReference>
<dbReference type="InterPro" id="IPR029062">
    <property type="entry name" value="Class_I_gatase-like"/>
</dbReference>
<keyword evidence="5" id="KW-0378">Hydrolase</keyword>
<dbReference type="RefSeq" id="WP_115848888.1">
    <property type="nucleotide sequence ID" value="NZ_QTUC01000001.1"/>
</dbReference>
<evidence type="ECO:0000256" key="7">
    <source>
        <dbReference type="ARBA" id="ARBA00022997"/>
    </source>
</evidence>
<comment type="caution">
    <text evidence="11">The sequence shown here is derived from an EMBL/GenBank/DDBJ whole genome shotgun (WGS) entry which is preliminary data.</text>
</comment>
<comment type="subcellular location">
    <subcellularLocation>
        <location evidence="1">Cytoplasm</location>
    </subcellularLocation>
</comment>
<evidence type="ECO:0000256" key="5">
    <source>
        <dbReference type="ARBA" id="ARBA00022801"/>
    </source>
</evidence>
<proteinExistence type="inferred from homology"/>
<evidence type="ECO:0000256" key="4">
    <source>
        <dbReference type="ARBA" id="ARBA00022670"/>
    </source>
</evidence>
<keyword evidence="4" id="KW-0645">Protease</keyword>
<keyword evidence="7" id="KW-0224">Dipeptidase</keyword>
<evidence type="ECO:0000256" key="10">
    <source>
        <dbReference type="ARBA" id="ARBA00075877"/>
    </source>
</evidence>
<accession>A0A3D9VCK9</accession>
<dbReference type="AlphaFoldDB" id="A0A3D9VCK9"/>
<keyword evidence="12" id="KW-1185">Reference proteome</keyword>
<organism evidence="11 12">
    <name type="scientific">Thermasporomyces composti</name>
    <dbReference type="NCBI Taxonomy" id="696763"/>
    <lineage>
        <taxon>Bacteria</taxon>
        <taxon>Bacillati</taxon>
        <taxon>Actinomycetota</taxon>
        <taxon>Actinomycetes</taxon>
        <taxon>Propionibacteriales</taxon>
        <taxon>Nocardioidaceae</taxon>
        <taxon>Thermasporomyces</taxon>
    </lineage>
</organism>
<name>A0A3D9VCK9_THECX</name>
<sequence length="246" mass="27014">MDLLLLSNSRNHGQELLAHARDEIDDFLGTVRRIVFVPYALADHDAYTASIASALEPIGVRVEGVHRFPDPGQAIREAEAVFVGGGNSFRLLKTLQSTGLVEAIGPRVRAGELRYLGSSAGTNMACPTLRTTNDMPIVQPTSFAAFGFVPFQINPHYLDPDPTSTHMGETREQRLIEFLEENDVPVLGIREGGWLRVHDGHARLGGANGARLFLRGERPRELAPDADVSFLLHAEPRYDVGPEQRS</sequence>
<dbReference type="FunFam" id="3.40.50.880:FF:000007">
    <property type="entry name" value="Peptidase E"/>
    <property type="match status" value="1"/>
</dbReference>
<keyword evidence="3" id="KW-0963">Cytoplasm</keyword>
<dbReference type="NCBIfam" id="NF003642">
    <property type="entry name" value="PRK05282.1"/>
    <property type="match status" value="1"/>
</dbReference>